<protein>
    <submittedName>
        <fullName evidence="1">Uncharacterized protein</fullName>
    </submittedName>
</protein>
<evidence type="ECO:0000313" key="2">
    <source>
        <dbReference type="Proteomes" id="UP000676386"/>
    </source>
</evidence>
<sequence>MGTKLHDFTNAGDVSIKEKLAPGTIVQFWAGDLKLIADAVSKGYDE</sequence>
<proteinExistence type="predicted"/>
<reference evidence="1 2" key="1">
    <citation type="submission" date="2021-04" db="EMBL/GenBank/DDBJ databases">
        <title>Chitinophaga sp. nov., isolated from the rhizosphere soil.</title>
        <authorList>
            <person name="He S."/>
        </authorList>
    </citation>
    <scope>NUCLEOTIDE SEQUENCE [LARGE SCALE GENOMIC DNA]</scope>
    <source>
        <strain evidence="1 2">2R12</strain>
    </source>
</reference>
<evidence type="ECO:0000313" key="1">
    <source>
        <dbReference type="EMBL" id="MBS0028226.1"/>
    </source>
</evidence>
<comment type="caution">
    <text evidence="1">The sequence shown here is derived from an EMBL/GenBank/DDBJ whole genome shotgun (WGS) entry which is preliminary data.</text>
</comment>
<name>A0ABS5IZ32_9BACT</name>
<organism evidence="1 2">
    <name type="scientific">Chitinophaga hostae</name>
    <dbReference type="NCBI Taxonomy" id="2831022"/>
    <lineage>
        <taxon>Bacteria</taxon>
        <taxon>Pseudomonadati</taxon>
        <taxon>Bacteroidota</taxon>
        <taxon>Chitinophagia</taxon>
        <taxon>Chitinophagales</taxon>
        <taxon>Chitinophagaceae</taxon>
        <taxon>Chitinophaga</taxon>
    </lineage>
</organism>
<dbReference type="Proteomes" id="UP000676386">
    <property type="component" value="Unassembled WGS sequence"/>
</dbReference>
<accession>A0ABS5IZ32</accession>
<keyword evidence="2" id="KW-1185">Reference proteome</keyword>
<dbReference type="EMBL" id="JAGTXB010000005">
    <property type="protein sequence ID" value="MBS0028226.1"/>
    <property type="molecule type" value="Genomic_DNA"/>
</dbReference>
<dbReference type="RefSeq" id="WP_211973330.1">
    <property type="nucleotide sequence ID" value="NZ_CBFHAM010000090.1"/>
</dbReference>
<gene>
    <name evidence="1" type="ORF">KE626_12985</name>
</gene>